<evidence type="ECO:0000256" key="1">
    <source>
        <dbReference type="ARBA" id="ARBA00004477"/>
    </source>
</evidence>
<dbReference type="PANTHER" id="PTHR13046:SF0">
    <property type="entry name" value="CAAX PRENYL PROTEASE 2"/>
    <property type="match status" value="1"/>
</dbReference>
<reference evidence="13" key="1">
    <citation type="submission" date="2010-02" db="EMBL/GenBank/DDBJ databases">
        <title>Sequencing and annotation of the Blastocystis hominis genome.</title>
        <authorList>
            <person name="Wincker P."/>
        </authorList>
    </citation>
    <scope>NUCLEOTIDE SEQUENCE</scope>
    <source>
        <strain evidence="13">Singapore isolate B</strain>
    </source>
</reference>
<dbReference type="AlphaFoldDB" id="D8MBH1"/>
<sequence length="150" mass="17221">MLFCNGARALFSVIHILILYSGLFLEHAYLKSCVFHKQSYLSFFFYGNRYLIFRNLVVAPILEEIIFRGNALSLMLSTGYTPRHAILVTSFTFGACFSLPYSSGHYPVFMFLYTSLFGILVSYVYLRTDNLPYMTNAKELLDTSSFSQSF</sequence>
<evidence type="ECO:0000256" key="4">
    <source>
        <dbReference type="ARBA" id="ARBA00022692"/>
    </source>
</evidence>
<dbReference type="EMBL" id="FN668691">
    <property type="protein sequence ID" value="CBK25410.2"/>
    <property type="molecule type" value="Genomic_DNA"/>
</dbReference>
<dbReference type="Pfam" id="PF02517">
    <property type="entry name" value="Rce1-like"/>
    <property type="match status" value="1"/>
</dbReference>
<evidence type="ECO:0000313" key="14">
    <source>
        <dbReference type="Proteomes" id="UP000008312"/>
    </source>
</evidence>
<dbReference type="RefSeq" id="XP_012899458.1">
    <property type="nucleotide sequence ID" value="XM_013044004.1"/>
</dbReference>
<dbReference type="InterPro" id="IPR003675">
    <property type="entry name" value="Rce1/LyrA-like_dom"/>
</dbReference>
<evidence type="ECO:0000256" key="10">
    <source>
        <dbReference type="ARBA" id="ARBA00049729"/>
    </source>
</evidence>
<dbReference type="PANTHER" id="PTHR13046">
    <property type="entry name" value="PROTEASE U48 CAAX PRENYL PROTEASE RCE1"/>
    <property type="match status" value="1"/>
</dbReference>
<dbReference type="GO" id="GO:0004222">
    <property type="term" value="F:metalloendopeptidase activity"/>
    <property type="evidence" value="ECO:0007669"/>
    <property type="project" value="InterPro"/>
</dbReference>
<comment type="catalytic activity">
    <reaction evidence="9">
        <text>Hydrolyzes the peptide bond -P2-(S-farnesyl or geranylgeranyl)C-P1'-P2'-P3'-COOH where P1' and P2' are amino acids with aliphatic sidechains and P3' is any C-terminal residue.</text>
        <dbReference type="EC" id="3.4.26.1"/>
    </reaction>
</comment>
<evidence type="ECO:0000256" key="9">
    <source>
        <dbReference type="ARBA" id="ARBA00047280"/>
    </source>
</evidence>
<evidence type="ECO:0000256" key="7">
    <source>
        <dbReference type="ARBA" id="ARBA00022989"/>
    </source>
</evidence>
<dbReference type="InParanoid" id="D8MBH1"/>
<keyword evidence="4 11" id="KW-0812">Transmembrane</keyword>
<comment type="subcellular location">
    <subcellularLocation>
        <location evidence="1">Endoplasmic reticulum membrane</location>
        <topology evidence="1">Multi-pass membrane protein</topology>
    </subcellularLocation>
</comment>
<name>D8MBH1_BLAHO</name>
<accession>D8MBH1</accession>
<dbReference type="GO" id="GO:0005789">
    <property type="term" value="C:endoplasmic reticulum membrane"/>
    <property type="evidence" value="ECO:0007669"/>
    <property type="project" value="UniProtKB-SubCell"/>
</dbReference>
<keyword evidence="8 11" id="KW-0472">Membrane</keyword>
<evidence type="ECO:0000256" key="5">
    <source>
        <dbReference type="ARBA" id="ARBA00022801"/>
    </source>
</evidence>
<keyword evidence="14" id="KW-1185">Reference proteome</keyword>
<comment type="similarity">
    <text evidence="2">Belongs to the peptidase U48 family.</text>
</comment>
<keyword evidence="7 11" id="KW-1133">Transmembrane helix</keyword>
<gene>
    <name evidence="13" type="ORF">GSBLH_T00006919001</name>
</gene>
<evidence type="ECO:0000313" key="13">
    <source>
        <dbReference type="EMBL" id="CBK25410.2"/>
    </source>
</evidence>
<evidence type="ECO:0000259" key="12">
    <source>
        <dbReference type="Pfam" id="PF02517"/>
    </source>
</evidence>
<feature type="domain" description="CAAX prenyl protease 2/Lysostaphin resistance protein A-like" evidence="12">
    <location>
        <begin position="50"/>
        <end position="132"/>
    </location>
</feature>
<organism evidence="13">
    <name type="scientific">Blastocystis hominis</name>
    <dbReference type="NCBI Taxonomy" id="12968"/>
    <lineage>
        <taxon>Eukaryota</taxon>
        <taxon>Sar</taxon>
        <taxon>Stramenopiles</taxon>
        <taxon>Bigyra</taxon>
        <taxon>Opalozoa</taxon>
        <taxon>Opalinata</taxon>
        <taxon>Blastocystidae</taxon>
        <taxon>Blastocystis</taxon>
    </lineage>
</organism>
<keyword evidence="6" id="KW-0256">Endoplasmic reticulum</keyword>
<dbReference type="GO" id="GO:0071586">
    <property type="term" value="P:CAAX-box protein processing"/>
    <property type="evidence" value="ECO:0007669"/>
    <property type="project" value="InterPro"/>
</dbReference>
<keyword evidence="5" id="KW-0378">Hydrolase</keyword>
<feature type="transmembrane region" description="Helical" evidence="11">
    <location>
        <begin position="6"/>
        <end position="25"/>
    </location>
</feature>
<feature type="transmembrane region" description="Helical" evidence="11">
    <location>
        <begin position="108"/>
        <end position="126"/>
    </location>
</feature>
<feature type="transmembrane region" description="Helical" evidence="11">
    <location>
        <begin position="85"/>
        <end position="102"/>
    </location>
</feature>
<dbReference type="InterPro" id="IPR039731">
    <property type="entry name" value="Rce1"/>
</dbReference>
<dbReference type="OrthoDB" id="271604at2759"/>
<protein>
    <recommendedName>
        <fullName evidence="10">intramembrane prenyl-peptidase Rce1</fullName>
        <ecNumber evidence="10">3.4.26.1</ecNumber>
    </recommendedName>
</protein>
<dbReference type="GeneID" id="24923043"/>
<evidence type="ECO:0000256" key="11">
    <source>
        <dbReference type="SAM" id="Phobius"/>
    </source>
</evidence>
<evidence type="ECO:0000256" key="2">
    <source>
        <dbReference type="ARBA" id="ARBA00006897"/>
    </source>
</evidence>
<proteinExistence type="inferred from homology"/>
<dbReference type="Proteomes" id="UP000008312">
    <property type="component" value="Unassembled WGS sequence"/>
</dbReference>
<evidence type="ECO:0000256" key="6">
    <source>
        <dbReference type="ARBA" id="ARBA00022824"/>
    </source>
</evidence>
<dbReference type="EC" id="3.4.26.1" evidence="10"/>
<evidence type="ECO:0000256" key="3">
    <source>
        <dbReference type="ARBA" id="ARBA00022670"/>
    </source>
</evidence>
<evidence type="ECO:0000256" key="8">
    <source>
        <dbReference type="ARBA" id="ARBA00023136"/>
    </source>
</evidence>
<keyword evidence="3" id="KW-0645">Protease</keyword>